<dbReference type="AlphaFoldDB" id="A0AAD5MA54"/>
<evidence type="ECO:0000313" key="2">
    <source>
        <dbReference type="Proteomes" id="UP001196413"/>
    </source>
</evidence>
<reference evidence="1" key="1">
    <citation type="submission" date="2021-06" db="EMBL/GenBank/DDBJ databases">
        <title>Parelaphostrongylus tenuis whole genome reference sequence.</title>
        <authorList>
            <person name="Garwood T.J."/>
            <person name="Larsen P.A."/>
            <person name="Fountain-Jones N.M."/>
            <person name="Garbe J.R."/>
            <person name="Macchietto M.G."/>
            <person name="Kania S.A."/>
            <person name="Gerhold R.W."/>
            <person name="Richards J.E."/>
            <person name="Wolf T.M."/>
        </authorList>
    </citation>
    <scope>NUCLEOTIDE SEQUENCE</scope>
    <source>
        <strain evidence="1">MNPRO001-30</strain>
        <tissue evidence="1">Meninges</tissue>
    </source>
</reference>
<proteinExistence type="predicted"/>
<dbReference type="EMBL" id="JAHQIW010002263">
    <property type="protein sequence ID" value="KAJ1354855.1"/>
    <property type="molecule type" value="Genomic_DNA"/>
</dbReference>
<accession>A0AAD5MA54</accession>
<evidence type="ECO:0008006" key="3">
    <source>
        <dbReference type="Google" id="ProtNLM"/>
    </source>
</evidence>
<evidence type="ECO:0000313" key="1">
    <source>
        <dbReference type="EMBL" id="KAJ1354855.1"/>
    </source>
</evidence>
<organism evidence="1 2">
    <name type="scientific">Parelaphostrongylus tenuis</name>
    <name type="common">Meningeal worm</name>
    <dbReference type="NCBI Taxonomy" id="148309"/>
    <lineage>
        <taxon>Eukaryota</taxon>
        <taxon>Metazoa</taxon>
        <taxon>Ecdysozoa</taxon>
        <taxon>Nematoda</taxon>
        <taxon>Chromadorea</taxon>
        <taxon>Rhabditida</taxon>
        <taxon>Rhabditina</taxon>
        <taxon>Rhabditomorpha</taxon>
        <taxon>Strongyloidea</taxon>
        <taxon>Metastrongylidae</taxon>
        <taxon>Parelaphostrongylus</taxon>
    </lineage>
</organism>
<sequence>MNRDSAVQAISATSDPAEQKNCLTLSEEHVADVLWLAEKCNVSALKEMCEQALFRCMLGRLCVVLMLPYCLQVDKTLA</sequence>
<keyword evidence="2" id="KW-1185">Reference proteome</keyword>
<protein>
    <recommendedName>
        <fullName evidence="3">BTB domain-containing protein</fullName>
    </recommendedName>
</protein>
<name>A0AAD5MA54_PARTN</name>
<comment type="caution">
    <text evidence="1">The sequence shown here is derived from an EMBL/GenBank/DDBJ whole genome shotgun (WGS) entry which is preliminary data.</text>
</comment>
<gene>
    <name evidence="1" type="ORF">KIN20_011923</name>
</gene>
<dbReference type="Proteomes" id="UP001196413">
    <property type="component" value="Unassembled WGS sequence"/>
</dbReference>